<keyword evidence="2" id="KW-1185">Reference proteome</keyword>
<sequence>MKRPTFTVTLMKKDSATDLLGSLSEDELQRIVMLKSGLEDLNLILQEIEDTYNRLAEIGISEYEKKNQKLRLLTLEKYLLDLNEKVNSAMGKPDEKSKLS</sequence>
<accession>A0A4R1K8A9</accession>
<name>A0A4R1K8A9_9BACT</name>
<reference evidence="1 2" key="1">
    <citation type="submission" date="2019-03" db="EMBL/GenBank/DDBJ databases">
        <title>Genomic Encyclopedia of Type Strains, Phase IV (KMG-IV): sequencing the most valuable type-strain genomes for metagenomic binning, comparative biology and taxonomic classification.</title>
        <authorList>
            <person name="Goeker M."/>
        </authorList>
    </citation>
    <scope>NUCLEOTIDE SEQUENCE [LARGE SCALE GENOMIC DNA]</scope>
    <source>
        <strain evidence="1 2">DSM 24984</strain>
    </source>
</reference>
<organism evidence="1 2">
    <name type="scientific">Seleniivibrio woodruffii</name>
    <dbReference type="NCBI Taxonomy" id="1078050"/>
    <lineage>
        <taxon>Bacteria</taxon>
        <taxon>Pseudomonadati</taxon>
        <taxon>Deferribacterota</taxon>
        <taxon>Deferribacteres</taxon>
        <taxon>Deferribacterales</taxon>
        <taxon>Geovibrionaceae</taxon>
        <taxon>Seleniivibrio</taxon>
    </lineage>
</organism>
<gene>
    <name evidence="1" type="ORF">C8D98_1425</name>
</gene>
<comment type="caution">
    <text evidence="1">The sequence shown here is derived from an EMBL/GenBank/DDBJ whole genome shotgun (WGS) entry which is preliminary data.</text>
</comment>
<proteinExistence type="predicted"/>
<dbReference type="AlphaFoldDB" id="A0A4R1K8A9"/>
<dbReference type="EMBL" id="SMGG01000004">
    <property type="protein sequence ID" value="TCK60548.1"/>
    <property type="molecule type" value="Genomic_DNA"/>
</dbReference>
<dbReference type="Proteomes" id="UP000294614">
    <property type="component" value="Unassembled WGS sequence"/>
</dbReference>
<evidence type="ECO:0000313" key="1">
    <source>
        <dbReference type="EMBL" id="TCK60548.1"/>
    </source>
</evidence>
<evidence type="ECO:0000313" key="2">
    <source>
        <dbReference type="Proteomes" id="UP000294614"/>
    </source>
</evidence>
<protein>
    <submittedName>
        <fullName evidence="1">Uncharacterized protein</fullName>
    </submittedName>
</protein>